<organism evidence="1 2">
    <name type="scientific">Digitaria exilis</name>
    <dbReference type="NCBI Taxonomy" id="1010633"/>
    <lineage>
        <taxon>Eukaryota</taxon>
        <taxon>Viridiplantae</taxon>
        <taxon>Streptophyta</taxon>
        <taxon>Embryophyta</taxon>
        <taxon>Tracheophyta</taxon>
        <taxon>Spermatophyta</taxon>
        <taxon>Magnoliopsida</taxon>
        <taxon>Liliopsida</taxon>
        <taxon>Poales</taxon>
        <taxon>Poaceae</taxon>
        <taxon>PACMAD clade</taxon>
        <taxon>Panicoideae</taxon>
        <taxon>Panicodae</taxon>
        <taxon>Paniceae</taxon>
        <taxon>Anthephorinae</taxon>
        <taxon>Digitaria</taxon>
    </lineage>
</organism>
<reference evidence="1" key="1">
    <citation type="submission" date="2020-07" db="EMBL/GenBank/DDBJ databases">
        <title>Genome sequence and genetic diversity analysis of an under-domesticated orphan crop, white fonio (Digitaria exilis).</title>
        <authorList>
            <person name="Bennetzen J.L."/>
            <person name="Chen S."/>
            <person name="Ma X."/>
            <person name="Wang X."/>
            <person name="Yssel A.E.J."/>
            <person name="Chaluvadi S.R."/>
            <person name="Johnson M."/>
            <person name="Gangashetty P."/>
            <person name="Hamidou F."/>
            <person name="Sanogo M.D."/>
            <person name="Zwaenepoel A."/>
            <person name="Wallace J."/>
            <person name="Van De Peer Y."/>
            <person name="Van Deynze A."/>
        </authorList>
    </citation>
    <scope>NUCLEOTIDE SEQUENCE</scope>
    <source>
        <tissue evidence="1">Leaves</tissue>
    </source>
</reference>
<comment type="caution">
    <text evidence="1">The sequence shown here is derived from an EMBL/GenBank/DDBJ whole genome shotgun (WGS) entry which is preliminary data.</text>
</comment>
<evidence type="ECO:0000313" key="2">
    <source>
        <dbReference type="Proteomes" id="UP000636709"/>
    </source>
</evidence>
<proteinExistence type="predicted"/>
<protein>
    <recommendedName>
        <fullName evidence="3">F-box domain-containing protein</fullName>
    </recommendedName>
</protein>
<evidence type="ECO:0008006" key="3">
    <source>
        <dbReference type="Google" id="ProtNLM"/>
    </source>
</evidence>
<accession>A0A835F9B3</accession>
<evidence type="ECO:0000313" key="1">
    <source>
        <dbReference type="EMBL" id="KAF8732092.1"/>
    </source>
</evidence>
<sequence>MNVGTNKTRKAAVIGYKDWQISMMRDSMPSSFGLLRRLHDVYIHQYVTTTHWFEQTPQRNALRWWFSEEVGSNHMSSHDSLLLDLPDDILELILLTSTRKRWLRIVSSAGFNRRFRAIHSRRPVVAGSYYNQGGGYHCPRFEPSPATAAAVHARHFSLDFIPG</sequence>
<keyword evidence="2" id="KW-1185">Reference proteome</keyword>
<name>A0A835F9B3_9POAL</name>
<dbReference type="Proteomes" id="UP000636709">
    <property type="component" value="Unassembled WGS sequence"/>
</dbReference>
<gene>
    <name evidence="1" type="ORF">HU200_016053</name>
</gene>
<dbReference type="EMBL" id="JACEFO010001605">
    <property type="protein sequence ID" value="KAF8732092.1"/>
    <property type="molecule type" value="Genomic_DNA"/>
</dbReference>
<dbReference type="AlphaFoldDB" id="A0A835F9B3"/>